<dbReference type="InterPro" id="IPR021409">
    <property type="entry name" value="DUF3047"/>
</dbReference>
<evidence type="ECO:0000313" key="3">
    <source>
        <dbReference type="Proteomes" id="UP000604381"/>
    </source>
</evidence>
<reference evidence="2" key="1">
    <citation type="submission" date="2020-10" db="EMBL/GenBank/DDBJ databases">
        <title>An improved Amphimedon queenslandica hologenome assembly reveals how three proteobacterial symbionts can extend the metabolic phenotypic of their marine sponge host.</title>
        <authorList>
            <person name="Degnan B."/>
            <person name="Degnan S."/>
            <person name="Xiang X."/>
        </authorList>
    </citation>
    <scope>NUCLEOTIDE SEQUENCE</scope>
    <source>
        <strain evidence="2">AqS2</strain>
    </source>
</reference>
<dbReference type="Proteomes" id="UP000604381">
    <property type="component" value="Unassembled WGS sequence"/>
</dbReference>
<dbReference type="AlphaFoldDB" id="A0A930XY66"/>
<sequence length="215" mass="23241">MRRWAACGALLLAAGAQAQDAVFAPGQLEGWRLETFENLPVHTEYREVADPASPAGRAIEAVADGGVAGYVREEELPFTPAAAVEISYQVLEARNPADERSKAGDDFPLRFYLTAKTGLFRYDTLVLVHALQAAAGDGWANPYSGAIARFEMHAVAGAGDELGEWRTLTVPVGRLWAERFGEVPDELVALGLMVDSDNAGGFMRTRIGEVSYRAR</sequence>
<dbReference type="EMBL" id="JADHEI010000033">
    <property type="protein sequence ID" value="MBF2735384.1"/>
    <property type="molecule type" value="Genomic_DNA"/>
</dbReference>
<protein>
    <submittedName>
        <fullName evidence="2">DUF3047 domain-containing protein</fullName>
    </submittedName>
</protein>
<evidence type="ECO:0000256" key="1">
    <source>
        <dbReference type="SAM" id="SignalP"/>
    </source>
</evidence>
<evidence type="ECO:0000313" key="2">
    <source>
        <dbReference type="EMBL" id="MBF2735384.1"/>
    </source>
</evidence>
<organism evidence="2 3">
    <name type="scientific">Candidatus Amphirhobacter heronislandensis</name>
    <dbReference type="NCBI Taxonomy" id="1732024"/>
    <lineage>
        <taxon>Bacteria</taxon>
        <taxon>Pseudomonadati</taxon>
        <taxon>Pseudomonadota</taxon>
        <taxon>Gammaproteobacteria</taxon>
        <taxon>Candidatus Tethybacterales</taxon>
        <taxon>Candidatus Tethybacteraceae</taxon>
        <taxon>Candidatus Amphirhobacter</taxon>
    </lineage>
</organism>
<feature type="chain" id="PRO_5037403326" evidence="1">
    <location>
        <begin position="19"/>
        <end position="215"/>
    </location>
</feature>
<keyword evidence="1" id="KW-0732">Signal</keyword>
<dbReference type="Pfam" id="PF11249">
    <property type="entry name" value="DUF3047"/>
    <property type="match status" value="1"/>
</dbReference>
<comment type="caution">
    <text evidence="2">The sequence shown here is derived from an EMBL/GenBank/DDBJ whole genome shotgun (WGS) entry which is preliminary data.</text>
</comment>
<proteinExistence type="predicted"/>
<gene>
    <name evidence="2" type="ORF">ISN26_04815</name>
</gene>
<accession>A0A930XY66</accession>
<keyword evidence="3" id="KW-1185">Reference proteome</keyword>
<feature type="signal peptide" evidence="1">
    <location>
        <begin position="1"/>
        <end position="18"/>
    </location>
</feature>
<name>A0A930XY66_9GAMM</name>